<comment type="caution">
    <text evidence="1">The sequence shown here is derived from an EMBL/GenBank/DDBJ whole genome shotgun (WGS) entry which is preliminary data.</text>
</comment>
<name>A0A7V3J9B9_UNCC3</name>
<proteinExistence type="predicted"/>
<dbReference type="AlphaFoldDB" id="A0A7V3J9B9"/>
<gene>
    <name evidence="1" type="ORF">ENV41_01195</name>
</gene>
<protein>
    <submittedName>
        <fullName evidence="1">Uncharacterized protein</fullName>
    </submittedName>
</protein>
<dbReference type="EMBL" id="DTGG01000038">
    <property type="protein sequence ID" value="HFZ08735.1"/>
    <property type="molecule type" value="Genomic_DNA"/>
</dbReference>
<evidence type="ECO:0000313" key="1">
    <source>
        <dbReference type="EMBL" id="HFZ08735.1"/>
    </source>
</evidence>
<reference evidence="1" key="1">
    <citation type="journal article" date="2020" name="mSystems">
        <title>Genome- and Community-Level Interaction Insights into Carbon Utilization and Element Cycling Functions of Hydrothermarchaeota in Hydrothermal Sediment.</title>
        <authorList>
            <person name="Zhou Z."/>
            <person name="Liu Y."/>
            <person name="Xu W."/>
            <person name="Pan J."/>
            <person name="Luo Z.H."/>
            <person name="Li M."/>
        </authorList>
    </citation>
    <scope>NUCLEOTIDE SEQUENCE [LARGE SCALE GENOMIC DNA]</scope>
    <source>
        <strain evidence="1">SpSt-757</strain>
    </source>
</reference>
<organism evidence="1">
    <name type="scientific">candidate division CPR3 bacterium</name>
    <dbReference type="NCBI Taxonomy" id="2268181"/>
    <lineage>
        <taxon>Bacteria</taxon>
        <taxon>Bacteria division CPR3</taxon>
    </lineage>
</organism>
<sequence>MVEKKVNPYGKLGDVNVAGLKDLDKICFGKGGVMFKLFDLGKLCMSDNKRLWVYKNEVGSLLRSFVDKAKNGGYSQNDIDGLAIELSKVGKLALVEKERVDVFEEKVKKILEVLCL</sequence>
<accession>A0A7V3J9B9</accession>